<dbReference type="InterPro" id="IPR001128">
    <property type="entry name" value="Cyt_P450"/>
</dbReference>
<dbReference type="PANTHER" id="PTHR24291">
    <property type="entry name" value="CYTOCHROME P450 FAMILY 4"/>
    <property type="match status" value="1"/>
</dbReference>
<keyword evidence="9" id="KW-0560">Oxidoreductase</keyword>
<evidence type="ECO:0000256" key="9">
    <source>
        <dbReference type="ARBA" id="ARBA00023002"/>
    </source>
</evidence>
<dbReference type="GO" id="GO:0005789">
    <property type="term" value="C:endoplasmic reticulum membrane"/>
    <property type="evidence" value="ECO:0007669"/>
    <property type="project" value="UniProtKB-SubCell"/>
</dbReference>
<evidence type="ECO:0000256" key="7">
    <source>
        <dbReference type="ARBA" id="ARBA00022824"/>
    </source>
</evidence>
<evidence type="ECO:0000256" key="2">
    <source>
        <dbReference type="ARBA" id="ARBA00004174"/>
    </source>
</evidence>
<dbReference type="GO" id="GO:0016705">
    <property type="term" value="F:oxidoreductase activity, acting on paired donors, with incorporation or reduction of molecular oxygen"/>
    <property type="evidence" value="ECO:0007669"/>
    <property type="project" value="InterPro"/>
</dbReference>
<dbReference type="GO" id="GO:0004497">
    <property type="term" value="F:monooxygenase activity"/>
    <property type="evidence" value="ECO:0007669"/>
    <property type="project" value="UniProtKB-KW"/>
</dbReference>
<comment type="similarity">
    <text evidence="4">Belongs to the cytochrome P450 family.</text>
</comment>
<evidence type="ECO:0000256" key="8">
    <source>
        <dbReference type="ARBA" id="ARBA00022848"/>
    </source>
</evidence>
<dbReference type="InterPro" id="IPR036396">
    <property type="entry name" value="Cyt_P450_sf"/>
</dbReference>
<evidence type="ECO:0000256" key="4">
    <source>
        <dbReference type="ARBA" id="ARBA00010617"/>
    </source>
</evidence>
<comment type="subcellular location">
    <subcellularLocation>
        <location evidence="3">Endoplasmic reticulum membrane</location>
        <topology evidence="3">Peripheral membrane protein</topology>
    </subcellularLocation>
    <subcellularLocation>
        <location evidence="2">Microsome membrane</location>
        <topology evidence="2">Peripheral membrane protein</topology>
    </subcellularLocation>
</comment>
<keyword evidence="10" id="KW-0408">Iron</keyword>
<evidence type="ECO:0000256" key="12">
    <source>
        <dbReference type="ARBA" id="ARBA00023136"/>
    </source>
</evidence>
<dbReference type="Proteomes" id="UP001367676">
    <property type="component" value="Unassembled WGS sequence"/>
</dbReference>
<name>A0AAN9TWD4_9HEMI</name>
<evidence type="ECO:0000256" key="3">
    <source>
        <dbReference type="ARBA" id="ARBA00004406"/>
    </source>
</evidence>
<dbReference type="SUPFAM" id="SSF48264">
    <property type="entry name" value="Cytochrome P450"/>
    <property type="match status" value="1"/>
</dbReference>
<evidence type="ECO:0000256" key="6">
    <source>
        <dbReference type="ARBA" id="ARBA00022723"/>
    </source>
</evidence>
<protein>
    <submittedName>
        <fullName evidence="13">Uncharacterized protein</fullName>
    </submittedName>
</protein>
<comment type="caution">
    <text evidence="13">The sequence shown here is derived from an EMBL/GenBank/DDBJ whole genome shotgun (WGS) entry which is preliminary data.</text>
</comment>
<organism evidence="13 14">
    <name type="scientific">Parthenolecanium corni</name>
    <dbReference type="NCBI Taxonomy" id="536013"/>
    <lineage>
        <taxon>Eukaryota</taxon>
        <taxon>Metazoa</taxon>
        <taxon>Ecdysozoa</taxon>
        <taxon>Arthropoda</taxon>
        <taxon>Hexapoda</taxon>
        <taxon>Insecta</taxon>
        <taxon>Pterygota</taxon>
        <taxon>Neoptera</taxon>
        <taxon>Paraneoptera</taxon>
        <taxon>Hemiptera</taxon>
        <taxon>Sternorrhyncha</taxon>
        <taxon>Coccoidea</taxon>
        <taxon>Coccidae</taxon>
        <taxon>Parthenolecanium</taxon>
    </lineage>
</organism>
<keyword evidence="7" id="KW-0256">Endoplasmic reticulum</keyword>
<evidence type="ECO:0000256" key="10">
    <source>
        <dbReference type="ARBA" id="ARBA00023004"/>
    </source>
</evidence>
<keyword evidence="11" id="KW-0503">Monooxygenase</keyword>
<proteinExistence type="inferred from homology"/>
<dbReference type="GO" id="GO:0020037">
    <property type="term" value="F:heme binding"/>
    <property type="evidence" value="ECO:0007669"/>
    <property type="project" value="InterPro"/>
</dbReference>
<dbReference type="EMBL" id="JBBCAQ010000019">
    <property type="protein sequence ID" value="KAK7595119.1"/>
    <property type="molecule type" value="Genomic_DNA"/>
</dbReference>
<sequence length="186" mass="21373">MNYCTVRCLNYTQHDGSQSDTLKFSTIKISSLSPQKNLMPLTNLLTNSLKIGKLILDILMDLKDLSDDELADEIMTLMFSEEVYEELITVFGQKDKLDVSNLLKLTLLEKCLKETMRKYSIAPAIMRQAITDMTLCGYKYAMMSLKVFLSHILRNFKLSTQQTKVELGVNVVLKCRNGYHIKFEPR</sequence>
<dbReference type="Pfam" id="PF00067">
    <property type="entry name" value="p450"/>
    <property type="match status" value="1"/>
</dbReference>
<gene>
    <name evidence="13" type="ORF">V9T40_001552</name>
</gene>
<dbReference type="InterPro" id="IPR050196">
    <property type="entry name" value="Cytochrome_P450_Monoox"/>
</dbReference>
<keyword evidence="8" id="KW-0492">Microsome</keyword>
<dbReference type="GO" id="GO:0005506">
    <property type="term" value="F:iron ion binding"/>
    <property type="evidence" value="ECO:0007669"/>
    <property type="project" value="InterPro"/>
</dbReference>
<accession>A0AAN9TWD4</accession>
<reference evidence="13 14" key="1">
    <citation type="submission" date="2024-03" db="EMBL/GenBank/DDBJ databases">
        <title>Adaptation during the transition from Ophiocordyceps entomopathogen to insect associate is accompanied by gene loss and intensified selection.</title>
        <authorList>
            <person name="Ward C.M."/>
            <person name="Onetto C.A."/>
            <person name="Borneman A.R."/>
        </authorList>
    </citation>
    <scope>NUCLEOTIDE SEQUENCE [LARGE SCALE GENOMIC DNA]</scope>
    <source>
        <strain evidence="13">AWRI1</strain>
        <tissue evidence="13">Single Adult Female</tissue>
    </source>
</reference>
<keyword evidence="14" id="KW-1185">Reference proteome</keyword>
<dbReference type="Gene3D" id="1.10.630.10">
    <property type="entry name" value="Cytochrome P450"/>
    <property type="match status" value="2"/>
</dbReference>
<keyword evidence="5" id="KW-0349">Heme</keyword>
<keyword evidence="6" id="KW-0479">Metal-binding</keyword>
<evidence type="ECO:0000256" key="5">
    <source>
        <dbReference type="ARBA" id="ARBA00022617"/>
    </source>
</evidence>
<dbReference type="AlphaFoldDB" id="A0AAN9TWD4"/>
<evidence type="ECO:0000313" key="14">
    <source>
        <dbReference type="Proteomes" id="UP001367676"/>
    </source>
</evidence>
<evidence type="ECO:0000256" key="1">
    <source>
        <dbReference type="ARBA" id="ARBA00001971"/>
    </source>
</evidence>
<evidence type="ECO:0000313" key="13">
    <source>
        <dbReference type="EMBL" id="KAK7595119.1"/>
    </source>
</evidence>
<evidence type="ECO:0000256" key="11">
    <source>
        <dbReference type="ARBA" id="ARBA00023033"/>
    </source>
</evidence>
<keyword evidence="12" id="KW-0472">Membrane</keyword>
<comment type="cofactor">
    <cofactor evidence="1">
        <name>heme</name>
        <dbReference type="ChEBI" id="CHEBI:30413"/>
    </cofactor>
</comment>
<dbReference type="PANTHER" id="PTHR24291:SF189">
    <property type="entry name" value="CYTOCHROME P450 4C3-RELATED"/>
    <property type="match status" value="1"/>
</dbReference>